<reference evidence="2" key="1">
    <citation type="submission" date="2021-01" db="EMBL/GenBank/DDBJ databases">
        <authorList>
            <person name="Corre E."/>
            <person name="Pelletier E."/>
            <person name="Niang G."/>
            <person name="Scheremetjew M."/>
            <person name="Finn R."/>
            <person name="Kale V."/>
            <person name="Holt S."/>
            <person name="Cochrane G."/>
            <person name="Meng A."/>
            <person name="Brown T."/>
            <person name="Cohen L."/>
        </authorList>
    </citation>
    <scope>NUCLEOTIDE SEQUENCE</scope>
    <source>
        <strain evidence="2">CCAC1681</strain>
    </source>
</reference>
<feature type="compositionally biased region" description="Basic and acidic residues" evidence="1">
    <location>
        <begin position="174"/>
        <end position="183"/>
    </location>
</feature>
<feature type="compositionally biased region" description="Basic and acidic residues" evidence="1">
    <location>
        <begin position="16"/>
        <end position="26"/>
    </location>
</feature>
<feature type="region of interest" description="Disordered" evidence="1">
    <location>
        <begin position="112"/>
        <end position="149"/>
    </location>
</feature>
<feature type="region of interest" description="Disordered" evidence="1">
    <location>
        <begin position="1"/>
        <end position="26"/>
    </location>
</feature>
<evidence type="ECO:0000256" key="1">
    <source>
        <dbReference type="SAM" id="MobiDB-lite"/>
    </source>
</evidence>
<evidence type="ECO:0000313" key="2">
    <source>
        <dbReference type="EMBL" id="CAD8431426.1"/>
    </source>
</evidence>
<feature type="region of interest" description="Disordered" evidence="1">
    <location>
        <begin position="168"/>
        <end position="206"/>
    </location>
</feature>
<feature type="region of interest" description="Disordered" evidence="1">
    <location>
        <begin position="358"/>
        <end position="378"/>
    </location>
</feature>
<accession>A0A7S0GNY4</accession>
<protein>
    <submittedName>
        <fullName evidence="2">Uncharacterized protein</fullName>
    </submittedName>
</protein>
<organism evidence="2">
    <name type="scientific">Micromonas pusilla</name>
    <name type="common">Picoplanktonic green alga</name>
    <name type="synonym">Chromulina pusilla</name>
    <dbReference type="NCBI Taxonomy" id="38833"/>
    <lineage>
        <taxon>Eukaryota</taxon>
        <taxon>Viridiplantae</taxon>
        <taxon>Chlorophyta</taxon>
        <taxon>Mamiellophyceae</taxon>
        <taxon>Mamiellales</taxon>
        <taxon>Mamiellaceae</taxon>
        <taxon>Micromonas</taxon>
    </lineage>
</organism>
<feature type="compositionally biased region" description="Gly residues" evidence="1">
    <location>
        <begin position="359"/>
        <end position="370"/>
    </location>
</feature>
<proteinExistence type="predicted"/>
<gene>
    <name evidence="2" type="ORF">MSP1401_LOCUS1453</name>
</gene>
<sequence>MGRRYLADPALATHDPLTHEPARASALDRNRYVTSPAVPPGYADFAPGGAKHVPPPPLGHHALTPRFQDAERLAGGRPAGASREEIAPKTAHWAKETSYEIYADSETLDGSLSAAAESRRRSRETTETSRRFAAPPRDHEPRVPLPRRHPSDASVVIKHRDGAFPGAYAPASDEVGKHLRDGTRAPSPRRPFPPPKSVVRIGADGPPVDSLVSTTHTEHYARCSESSTTDCASISGAGGASTRVSGYDVITGAPRFGKARGAAGYEHHGASSSCFFRPTASDLFPYAFSGTRAENGDPLLNMRPSRPPGSDPAAYDIVTGAARAAAPSAFEQPGAARKNPGLAAMGTGSRRGFVELGNGHPGGARAGSLGGRVDTTPW</sequence>
<dbReference type="AlphaFoldDB" id="A0A7S0GNY4"/>
<name>A0A7S0GNY4_MICPS</name>
<dbReference type="EMBL" id="HBEN01001777">
    <property type="protein sequence ID" value="CAD8431426.1"/>
    <property type="molecule type" value="Transcribed_RNA"/>
</dbReference>
<feature type="compositionally biased region" description="Basic and acidic residues" evidence="1">
    <location>
        <begin position="117"/>
        <end position="142"/>
    </location>
</feature>